<dbReference type="Proteomes" id="UP000009149">
    <property type="component" value="Chromosome"/>
</dbReference>
<sequence>MTLREIPPFPSLFGIGLPLHEERIASLNYSSLFPPTSLPPPPMRGKGWFSPGSLSSLGVNQGIPGSLPDRIESQPAKKQISR</sequence>
<dbReference type="EMBL" id="CP000975">
    <property type="protein sequence ID" value="ACD83750.1"/>
    <property type="molecule type" value="Genomic_DNA"/>
</dbReference>
<evidence type="ECO:0000313" key="3">
    <source>
        <dbReference type="Proteomes" id="UP000009149"/>
    </source>
</evidence>
<name>B3DWT7_METI4</name>
<reference evidence="2 3" key="1">
    <citation type="journal article" date="2008" name="Biol. Direct">
        <title>Complete genome sequence of the extremely acidophilic methanotroph isolate V4, Methylacidiphilum infernorum, a representative of the bacterial phylum Verrucomicrobia.</title>
        <authorList>
            <person name="Hou S."/>
            <person name="Makarova K.S."/>
            <person name="Saw J.H."/>
            <person name="Senin P."/>
            <person name="Ly B.V."/>
            <person name="Zhou Z."/>
            <person name="Ren Y."/>
            <person name="Wang J."/>
            <person name="Galperin M.Y."/>
            <person name="Omelchenko M.V."/>
            <person name="Wolf Y.I."/>
            <person name="Yutin N."/>
            <person name="Koonin E.V."/>
            <person name="Stott M.B."/>
            <person name="Mountain B.W."/>
            <person name="Crowe M.A."/>
            <person name="Smirnova A.V."/>
            <person name="Dunfield P.F."/>
            <person name="Feng L."/>
            <person name="Wang L."/>
            <person name="Alam M."/>
        </authorList>
    </citation>
    <scope>NUCLEOTIDE SEQUENCE [LARGE SCALE GENOMIC DNA]</scope>
    <source>
        <strain evidence="3">Isolate V4</strain>
    </source>
</reference>
<gene>
    <name evidence="2" type="ordered locus">Minf_1696</name>
</gene>
<protein>
    <submittedName>
        <fullName evidence="2">Uncharacterized protein</fullName>
    </submittedName>
</protein>
<accession>B3DWT7</accession>
<dbReference type="KEGG" id="min:Minf_1696"/>
<evidence type="ECO:0000313" key="2">
    <source>
        <dbReference type="EMBL" id="ACD83750.1"/>
    </source>
</evidence>
<dbReference type="HOGENOM" id="CLU_2554363_0_0_0"/>
<dbReference type="AlphaFoldDB" id="B3DWT7"/>
<evidence type="ECO:0000256" key="1">
    <source>
        <dbReference type="SAM" id="MobiDB-lite"/>
    </source>
</evidence>
<feature type="region of interest" description="Disordered" evidence="1">
    <location>
        <begin position="59"/>
        <end position="82"/>
    </location>
</feature>
<organism evidence="2 3">
    <name type="scientific">Methylacidiphilum infernorum (isolate V4)</name>
    <name type="common">Methylokorus infernorum (strain V4)</name>
    <dbReference type="NCBI Taxonomy" id="481448"/>
    <lineage>
        <taxon>Bacteria</taxon>
        <taxon>Pseudomonadati</taxon>
        <taxon>Verrucomicrobiota</taxon>
        <taxon>Methylacidiphilae</taxon>
        <taxon>Methylacidiphilales</taxon>
        <taxon>Methylacidiphilaceae</taxon>
        <taxon>Methylacidiphilum (ex Ratnadevi et al. 2023)</taxon>
    </lineage>
</organism>
<proteinExistence type="predicted"/>